<dbReference type="InterPro" id="IPR018114">
    <property type="entry name" value="TRYPSIN_HIS"/>
</dbReference>
<dbReference type="SMART" id="SM00020">
    <property type="entry name" value="Tryp_SPc"/>
    <property type="match status" value="1"/>
</dbReference>
<evidence type="ECO:0000259" key="13">
    <source>
        <dbReference type="PROSITE" id="PS51888"/>
    </source>
</evidence>
<dbReference type="InterPro" id="IPR038565">
    <property type="entry name" value="CLIP_sf"/>
</dbReference>
<evidence type="ECO:0000256" key="10">
    <source>
        <dbReference type="RuleBase" id="RU366078"/>
    </source>
</evidence>
<dbReference type="EC" id="3.4.21.-" evidence="9"/>
<keyword evidence="5 9" id="KW-0378">Hydrolase</keyword>
<evidence type="ECO:0000256" key="5">
    <source>
        <dbReference type="ARBA" id="ARBA00022801"/>
    </source>
</evidence>
<name>A0A2L2YG03_PARTP</name>
<evidence type="ECO:0000256" key="1">
    <source>
        <dbReference type="ARBA" id="ARBA00004613"/>
    </source>
</evidence>
<feature type="signal peptide" evidence="10">
    <location>
        <begin position="1"/>
        <end position="24"/>
    </location>
</feature>
<dbReference type="GO" id="GO:0006508">
    <property type="term" value="P:proteolysis"/>
    <property type="evidence" value="ECO:0007669"/>
    <property type="project" value="UniProtKB-KW"/>
</dbReference>
<dbReference type="InterPro" id="IPR001314">
    <property type="entry name" value="Peptidase_S1A"/>
</dbReference>
<evidence type="ECO:0000256" key="8">
    <source>
        <dbReference type="ARBA" id="ARBA00024195"/>
    </source>
</evidence>
<comment type="domain">
    <text evidence="10">The clip domain consists of 35-55 residues which are 'knitted' together usually by 3 conserved disulfide bonds forming a clip-like compact structure.</text>
</comment>
<feature type="domain" description="Peptidase S1" evidence="12">
    <location>
        <begin position="167"/>
        <end position="414"/>
    </location>
</feature>
<comment type="similarity">
    <text evidence="8 10">Belongs to the peptidase S1 family. CLIP subfamily.</text>
</comment>
<evidence type="ECO:0000313" key="14">
    <source>
        <dbReference type="EMBL" id="LAA06957.1"/>
    </source>
</evidence>
<dbReference type="InterPro" id="IPR009003">
    <property type="entry name" value="Peptidase_S1_PA"/>
</dbReference>
<evidence type="ECO:0000256" key="6">
    <source>
        <dbReference type="ARBA" id="ARBA00022825"/>
    </source>
</evidence>
<protein>
    <recommendedName>
        <fullName evidence="10">CLIP domain-containing serine protease</fullName>
        <ecNumber evidence="9">3.4.21.-</ecNumber>
    </recommendedName>
</protein>
<dbReference type="FunFam" id="2.40.10.10:FF:000015">
    <property type="entry name" value="Atrial natriuretic peptide-converting enzyme"/>
    <property type="match status" value="1"/>
</dbReference>
<dbReference type="SUPFAM" id="SSF50494">
    <property type="entry name" value="Trypsin-like serine proteases"/>
    <property type="match status" value="1"/>
</dbReference>
<feature type="region of interest" description="Disordered" evidence="11">
    <location>
        <begin position="101"/>
        <end position="148"/>
    </location>
</feature>
<dbReference type="PRINTS" id="PR00722">
    <property type="entry name" value="CHYMOTRYPSIN"/>
</dbReference>
<feature type="chain" id="PRO_5023968594" description="CLIP domain-containing serine protease" evidence="10">
    <location>
        <begin position="25"/>
        <end position="415"/>
    </location>
</feature>
<dbReference type="GO" id="GO:0004252">
    <property type="term" value="F:serine-type endopeptidase activity"/>
    <property type="evidence" value="ECO:0007669"/>
    <property type="project" value="UniProtKB-UniRule"/>
</dbReference>
<evidence type="ECO:0000256" key="2">
    <source>
        <dbReference type="ARBA" id="ARBA00022525"/>
    </source>
</evidence>
<keyword evidence="7" id="KW-1015">Disulfide bond</keyword>
<dbReference type="SMART" id="SM00680">
    <property type="entry name" value="CLIP"/>
    <property type="match status" value="1"/>
</dbReference>
<sequence>MTNFLEKTFLQVYILLYFASVFNCERIKRQIIFEDDDRTNRFTANYDCIDPIRNRGTCMRLTGCPSLRRISNYNRLQPFICGFEGSEPRVCCAIEEGVDTGEPRIPPTRRTTTRRTPTPTRRRISSRRPTVTTTTTTTTRRPPPENLLKPSFLPARCGISNATDTRVVGGREADPGSWPWMAVVFVEKRNGVMSPDCGGALVTNRHVVTAAHCVVTGRSSTTMSPRQLSIRLGAHNVASSNDPSAIEVGVDGVRRHERFDPRTYRNDIAVIRLNRAVPFTSRVSPICLPYDSLRGEDLTGRKGTVIGFGTTAFNGPSSDVLMQATFDIQSQEVCKKAYEREVNITSVYMCAGVDTGEKDSCQGDSGGPLMSVGKDGNYYLVGVVSFGKLCGQPGYPGVYTRVTEFLDWLTRNLVE</sequence>
<accession>A0A2L2YG03</accession>
<dbReference type="Gene3D" id="3.30.1640.30">
    <property type="match status" value="1"/>
</dbReference>
<evidence type="ECO:0000256" key="9">
    <source>
        <dbReference type="RuleBase" id="RU363034"/>
    </source>
</evidence>
<dbReference type="InterPro" id="IPR043504">
    <property type="entry name" value="Peptidase_S1_PA_chymotrypsin"/>
</dbReference>
<dbReference type="InterPro" id="IPR022700">
    <property type="entry name" value="CLIP"/>
</dbReference>
<dbReference type="PROSITE" id="PS00135">
    <property type="entry name" value="TRYPSIN_SER"/>
    <property type="match status" value="1"/>
</dbReference>
<feature type="compositionally biased region" description="Low complexity" evidence="11">
    <location>
        <begin position="108"/>
        <end position="119"/>
    </location>
</feature>
<dbReference type="PROSITE" id="PS50240">
    <property type="entry name" value="TRYPSIN_DOM"/>
    <property type="match status" value="1"/>
</dbReference>
<feature type="compositionally biased region" description="Low complexity" evidence="11">
    <location>
        <begin position="127"/>
        <end position="140"/>
    </location>
</feature>
<dbReference type="PANTHER" id="PTHR24252:SF7">
    <property type="entry name" value="HYALIN"/>
    <property type="match status" value="1"/>
</dbReference>
<feature type="domain" description="Clip" evidence="13">
    <location>
        <begin position="47"/>
        <end position="92"/>
    </location>
</feature>
<reference evidence="14" key="1">
    <citation type="journal article" date="2016" name="Mol. Ecol. Resour.">
        <title>Evaluation of the impact of RNA preservation methods of spiders for de novo transcriptome assembly.</title>
        <authorList>
            <person name="Kono N."/>
            <person name="Nakamura H."/>
            <person name="Ito Y."/>
            <person name="Tomita M."/>
            <person name="Arakawa K."/>
        </authorList>
    </citation>
    <scope>NUCLEOTIDE SEQUENCE</scope>
    <source>
        <tissue evidence="14">Whole body</tissue>
    </source>
</reference>
<comment type="subcellular location">
    <subcellularLocation>
        <location evidence="1 10">Secreted</location>
    </subcellularLocation>
</comment>
<dbReference type="Pfam" id="PF12032">
    <property type="entry name" value="CLIP"/>
    <property type="match status" value="1"/>
</dbReference>
<dbReference type="CDD" id="cd00190">
    <property type="entry name" value="Tryp_SPc"/>
    <property type="match status" value="1"/>
</dbReference>
<dbReference type="OrthoDB" id="425190at2759"/>
<evidence type="ECO:0000259" key="12">
    <source>
        <dbReference type="PROSITE" id="PS50240"/>
    </source>
</evidence>
<evidence type="ECO:0000256" key="3">
    <source>
        <dbReference type="ARBA" id="ARBA00022670"/>
    </source>
</evidence>
<dbReference type="InterPro" id="IPR001254">
    <property type="entry name" value="Trypsin_dom"/>
</dbReference>
<evidence type="ECO:0000256" key="7">
    <source>
        <dbReference type="ARBA" id="ARBA00023157"/>
    </source>
</evidence>
<keyword evidence="3 9" id="KW-0645">Protease</keyword>
<dbReference type="PANTHER" id="PTHR24252">
    <property type="entry name" value="ACROSIN-RELATED"/>
    <property type="match status" value="1"/>
</dbReference>
<dbReference type="Gene3D" id="2.40.10.10">
    <property type="entry name" value="Trypsin-like serine proteases"/>
    <property type="match status" value="1"/>
</dbReference>
<keyword evidence="6 9" id="KW-0720">Serine protease</keyword>
<dbReference type="Pfam" id="PF00089">
    <property type="entry name" value="Trypsin"/>
    <property type="match status" value="1"/>
</dbReference>
<dbReference type="EMBL" id="IAAA01026329">
    <property type="protein sequence ID" value="LAA06957.1"/>
    <property type="molecule type" value="mRNA"/>
</dbReference>
<keyword evidence="2 10" id="KW-0964">Secreted</keyword>
<dbReference type="AlphaFoldDB" id="A0A2L2YG03"/>
<evidence type="ECO:0000256" key="11">
    <source>
        <dbReference type="SAM" id="MobiDB-lite"/>
    </source>
</evidence>
<dbReference type="InterPro" id="IPR033116">
    <property type="entry name" value="TRYPSIN_SER"/>
</dbReference>
<dbReference type="PROSITE" id="PS00134">
    <property type="entry name" value="TRYPSIN_HIS"/>
    <property type="match status" value="1"/>
</dbReference>
<proteinExistence type="evidence at transcript level"/>
<keyword evidence="4 10" id="KW-0732">Signal</keyword>
<dbReference type="GO" id="GO:0005576">
    <property type="term" value="C:extracellular region"/>
    <property type="evidence" value="ECO:0007669"/>
    <property type="project" value="UniProtKB-SubCell"/>
</dbReference>
<evidence type="ECO:0000256" key="4">
    <source>
        <dbReference type="ARBA" id="ARBA00022729"/>
    </source>
</evidence>
<organism evidence="14">
    <name type="scientific">Parasteatoda tepidariorum</name>
    <name type="common">Common house spider</name>
    <name type="synonym">Achaearanea tepidariorum</name>
    <dbReference type="NCBI Taxonomy" id="114398"/>
    <lineage>
        <taxon>Eukaryota</taxon>
        <taxon>Metazoa</taxon>
        <taxon>Ecdysozoa</taxon>
        <taxon>Arthropoda</taxon>
        <taxon>Chelicerata</taxon>
        <taxon>Arachnida</taxon>
        <taxon>Araneae</taxon>
        <taxon>Araneomorphae</taxon>
        <taxon>Entelegynae</taxon>
        <taxon>Araneoidea</taxon>
        <taxon>Theridiidae</taxon>
        <taxon>Parasteatoda</taxon>
    </lineage>
</organism>
<dbReference type="PROSITE" id="PS51888">
    <property type="entry name" value="CLIP"/>
    <property type="match status" value="1"/>
</dbReference>